<proteinExistence type="predicted"/>
<name>A0A2I0T291_LIMLA</name>
<dbReference type="OrthoDB" id="286107at2759"/>
<dbReference type="PANTHER" id="PTHR46532:SF11">
    <property type="entry name" value="DYNEIN AXONEMAL HEAVY CHAIN 12"/>
    <property type="match status" value="1"/>
</dbReference>
<reference evidence="4" key="1">
    <citation type="submission" date="2017-11" db="EMBL/GenBank/DDBJ databases">
        <authorList>
            <person name="Lima N.C."/>
            <person name="Parody-Merino A.M."/>
            <person name="Battley P.F."/>
            <person name="Fidler A.E."/>
            <person name="Prosdocimi F."/>
        </authorList>
    </citation>
    <scope>NUCLEOTIDE SEQUENCE [LARGE SCALE GENOMIC DNA]</scope>
</reference>
<dbReference type="AlphaFoldDB" id="A0A2I0T291"/>
<dbReference type="GO" id="GO:0051959">
    <property type="term" value="F:dynein light intermediate chain binding"/>
    <property type="evidence" value="ECO:0007669"/>
    <property type="project" value="InterPro"/>
</dbReference>
<evidence type="ECO:0000256" key="1">
    <source>
        <dbReference type="SAM" id="Coils"/>
    </source>
</evidence>
<dbReference type="GO" id="GO:0005858">
    <property type="term" value="C:axonemal dynein complex"/>
    <property type="evidence" value="ECO:0007669"/>
    <property type="project" value="TreeGrafter"/>
</dbReference>
<gene>
    <name evidence="3" type="ORF">llap_21779</name>
</gene>
<dbReference type="Pfam" id="PF08385">
    <property type="entry name" value="DHC_N1"/>
    <property type="match status" value="1"/>
</dbReference>
<dbReference type="GO" id="GO:0045505">
    <property type="term" value="F:dynein intermediate chain binding"/>
    <property type="evidence" value="ECO:0007669"/>
    <property type="project" value="InterPro"/>
</dbReference>
<keyword evidence="4" id="KW-1185">Reference proteome</keyword>
<keyword evidence="1" id="KW-0175">Coiled coil</keyword>
<evidence type="ECO:0000259" key="2">
    <source>
        <dbReference type="Pfam" id="PF08385"/>
    </source>
</evidence>
<reference evidence="4" key="2">
    <citation type="submission" date="2017-12" db="EMBL/GenBank/DDBJ databases">
        <title>Genome sequence of the Bar-tailed Godwit (Limosa lapponica baueri).</title>
        <authorList>
            <person name="Lima N.C.B."/>
            <person name="Parody-Merino A.M."/>
            <person name="Battley P.F."/>
            <person name="Fidler A.E."/>
            <person name="Prosdocimi F."/>
        </authorList>
    </citation>
    <scope>NUCLEOTIDE SEQUENCE [LARGE SCALE GENOMIC DNA]</scope>
</reference>
<sequence length="613" mass="68516">MDRRLATILCQGFDDCNCLASAVKVRVSLQLDGSCPWAWGILGAPSPAPGGDGGGEGSLGHPDDALEHRSRHLFAPQLVHMFSSLLERPLIKAEVSRYYSALLGMFKAELEDVKVLYDAQTASPPPPGVEPAINKNMPPVAGQLKWALELQQRLEGPQKDLFAISHPYVWVIPSPCGDTGQQPGQDPAPHGSFYALRLQQLLYHLPDSVMESAEAKLVLGKYEEMMGLLQSYRQKVYEEWAQGAGRDCHFSLEQPLILRDPTSSVLSVNFSKEVGAGAGDTTDHPPERVMEYIQEMRDILYDLQARVQKAKLNMEKINQLMEECSATPLFERKDNKETALLDLDGKASTLTKRYAAIRDTGVKIHEMVKENENLFKADKSSQIWLDYVGHLDEIVLDGFFNLIHKSLQLLLNNMAPDVGPGQEYSAGFEEQAHLWLQSPEEFLQHFLTLGSVPSPEELELQPEVSVAHGTPSLQLFKQEIDTCEELCEEVSGFSNTEVFGGWLQSDCRPFKQALLSTVRSRGMVLRQHLANHVTTSLQELQDFIREANAGLNKPLEEGDYDGLVEVMGHLMRVKERQVETDGLFQPLRETVALLSTYGEEMSEEIHLQLQPTR</sequence>
<dbReference type="Proteomes" id="UP000233556">
    <property type="component" value="Unassembled WGS sequence"/>
</dbReference>
<dbReference type="InterPro" id="IPR026983">
    <property type="entry name" value="DHC"/>
</dbReference>
<evidence type="ECO:0000313" key="3">
    <source>
        <dbReference type="EMBL" id="PKU27917.1"/>
    </source>
</evidence>
<dbReference type="PANTHER" id="PTHR46532">
    <property type="entry name" value="MALE FERTILITY FACTOR KL5"/>
    <property type="match status" value="1"/>
</dbReference>
<organism evidence="3 4">
    <name type="scientific">Limosa lapponica baueri</name>
    <dbReference type="NCBI Taxonomy" id="1758121"/>
    <lineage>
        <taxon>Eukaryota</taxon>
        <taxon>Metazoa</taxon>
        <taxon>Chordata</taxon>
        <taxon>Craniata</taxon>
        <taxon>Vertebrata</taxon>
        <taxon>Euteleostomi</taxon>
        <taxon>Archelosauria</taxon>
        <taxon>Archosauria</taxon>
        <taxon>Dinosauria</taxon>
        <taxon>Saurischia</taxon>
        <taxon>Theropoda</taxon>
        <taxon>Coelurosauria</taxon>
        <taxon>Aves</taxon>
        <taxon>Neognathae</taxon>
        <taxon>Neoaves</taxon>
        <taxon>Charadriiformes</taxon>
        <taxon>Scolopacidae</taxon>
        <taxon>Limosa</taxon>
    </lineage>
</organism>
<evidence type="ECO:0000313" key="4">
    <source>
        <dbReference type="Proteomes" id="UP000233556"/>
    </source>
</evidence>
<feature type="coiled-coil region" evidence="1">
    <location>
        <begin position="293"/>
        <end position="327"/>
    </location>
</feature>
<dbReference type="EMBL" id="KZ523606">
    <property type="protein sequence ID" value="PKU27917.1"/>
    <property type="molecule type" value="Genomic_DNA"/>
</dbReference>
<dbReference type="GO" id="GO:0007018">
    <property type="term" value="P:microtubule-based movement"/>
    <property type="evidence" value="ECO:0007669"/>
    <property type="project" value="InterPro"/>
</dbReference>
<accession>A0A2I0T291</accession>
<dbReference type="InterPro" id="IPR013594">
    <property type="entry name" value="Dynein_heavy_tail"/>
</dbReference>
<protein>
    <submittedName>
        <fullName evidence="3">Dynein heavy chain axonemal</fullName>
    </submittedName>
</protein>
<feature type="domain" description="Dynein heavy chain tail" evidence="2">
    <location>
        <begin position="76"/>
        <end position="274"/>
    </location>
</feature>